<evidence type="ECO:0000313" key="3">
    <source>
        <dbReference type="EMBL" id="MDG9699648.1"/>
    </source>
</evidence>
<dbReference type="AlphaFoldDB" id="A0AAW6RMV3"/>
<organism evidence="3 4">
    <name type="scientific">Ottowia cancrivicina</name>
    <dbReference type="NCBI Taxonomy" id="3040346"/>
    <lineage>
        <taxon>Bacteria</taxon>
        <taxon>Pseudomonadati</taxon>
        <taxon>Pseudomonadota</taxon>
        <taxon>Betaproteobacteria</taxon>
        <taxon>Burkholderiales</taxon>
        <taxon>Comamonadaceae</taxon>
        <taxon>Ottowia</taxon>
    </lineage>
</organism>
<dbReference type="GO" id="GO:0046872">
    <property type="term" value="F:metal ion binding"/>
    <property type="evidence" value="ECO:0007669"/>
    <property type="project" value="InterPro"/>
</dbReference>
<gene>
    <name evidence="3" type="ORF">QB898_07980</name>
</gene>
<feature type="coiled-coil region" evidence="1">
    <location>
        <begin position="193"/>
        <end position="224"/>
    </location>
</feature>
<sequence length="322" mass="33710">MNRPALLSAFALAAALLAPAPAHAAGPAATPSAETLSGQPAGQAAPLRVIAAHPVVLGLARQIVKGTPIELVQAAPARLPASRQPAYLAGGKGLDELLAAARQAQAVLTLRSVWPDDQLYPLARRANIHIVEIDAANPIEGELPGIALTESTLREAKGIATVLINQPWQDSANLARMAMIMADSLSRLAPPQRERLQANLAAISQRLQQAQSEASRQLAQADELPVLLLTPRVQALATALQLEPVPWKAPEKDEDLPAALQKAIQAHRPRAILSHTAPDEAAAQAIAAAGVPLIVLRDNAPDPVQALTDAMLAVAQAMARKP</sequence>
<keyword evidence="1" id="KW-0175">Coiled coil</keyword>
<dbReference type="Proteomes" id="UP001237156">
    <property type="component" value="Unassembled WGS sequence"/>
</dbReference>
<evidence type="ECO:0000313" key="4">
    <source>
        <dbReference type="Proteomes" id="UP001237156"/>
    </source>
</evidence>
<feature type="signal peptide" evidence="2">
    <location>
        <begin position="1"/>
        <end position="24"/>
    </location>
</feature>
<evidence type="ECO:0000256" key="1">
    <source>
        <dbReference type="SAM" id="Coils"/>
    </source>
</evidence>
<dbReference type="Gene3D" id="3.40.50.1980">
    <property type="entry name" value="Nitrogenase molybdenum iron protein domain"/>
    <property type="match status" value="1"/>
</dbReference>
<dbReference type="PANTHER" id="PTHR42953">
    <property type="entry name" value="HIGH-AFFINITY ZINC UPTAKE SYSTEM PROTEIN ZNUA-RELATED"/>
    <property type="match status" value="1"/>
</dbReference>
<dbReference type="InterPro" id="IPR006127">
    <property type="entry name" value="ZnuA-like"/>
</dbReference>
<evidence type="ECO:0000256" key="2">
    <source>
        <dbReference type="SAM" id="SignalP"/>
    </source>
</evidence>
<feature type="chain" id="PRO_5043823749" evidence="2">
    <location>
        <begin position="25"/>
        <end position="322"/>
    </location>
</feature>
<proteinExistence type="predicted"/>
<protein>
    <submittedName>
        <fullName evidence="3">Zinc ABC transporter substrate-binding protein</fullName>
    </submittedName>
</protein>
<dbReference type="InterPro" id="IPR050492">
    <property type="entry name" value="Bact_metal-bind_prot9"/>
</dbReference>
<name>A0AAW6RMV3_9BURK</name>
<dbReference type="Pfam" id="PF01297">
    <property type="entry name" value="ZnuA"/>
    <property type="match status" value="1"/>
</dbReference>
<reference evidence="3 4" key="1">
    <citation type="submission" date="2023-04" db="EMBL/GenBank/DDBJ databases">
        <title>Ottowia paracancer sp. nov., isolated from human stomach.</title>
        <authorList>
            <person name="Song Y."/>
        </authorList>
    </citation>
    <scope>NUCLEOTIDE SEQUENCE [LARGE SCALE GENOMIC DNA]</scope>
    <source>
        <strain evidence="3 4">10c7w1</strain>
    </source>
</reference>
<comment type="caution">
    <text evidence="3">The sequence shown here is derived from an EMBL/GenBank/DDBJ whole genome shotgun (WGS) entry which is preliminary data.</text>
</comment>
<dbReference type="GO" id="GO:0030001">
    <property type="term" value="P:metal ion transport"/>
    <property type="evidence" value="ECO:0007669"/>
    <property type="project" value="InterPro"/>
</dbReference>
<keyword evidence="4" id="KW-1185">Reference proteome</keyword>
<accession>A0AAW6RMV3</accession>
<keyword evidence="2" id="KW-0732">Signal</keyword>
<dbReference type="PANTHER" id="PTHR42953:SF4">
    <property type="entry name" value="METAL ABC TRANSPORTER SUBSTRATE-BINDING PROTEIN"/>
    <property type="match status" value="1"/>
</dbReference>
<dbReference type="RefSeq" id="WP_279524509.1">
    <property type="nucleotide sequence ID" value="NZ_JARVII010000014.1"/>
</dbReference>
<dbReference type="EMBL" id="JARVII010000014">
    <property type="protein sequence ID" value="MDG9699648.1"/>
    <property type="molecule type" value="Genomic_DNA"/>
</dbReference>
<dbReference type="SUPFAM" id="SSF53807">
    <property type="entry name" value="Helical backbone' metal receptor"/>
    <property type="match status" value="1"/>
</dbReference>